<evidence type="ECO:0000313" key="5">
    <source>
        <dbReference type="Proteomes" id="UP000260721"/>
    </source>
</evidence>
<dbReference type="EMBL" id="QUSK01000002">
    <property type="protein sequence ID" value="RGD78118.1"/>
    <property type="molecule type" value="Genomic_DNA"/>
</dbReference>
<organism evidence="3 4">
    <name type="scientific">Faecalicoccus pleomorphus</name>
    <dbReference type="NCBI Taxonomy" id="1323"/>
    <lineage>
        <taxon>Bacteria</taxon>
        <taxon>Bacillati</taxon>
        <taxon>Bacillota</taxon>
        <taxon>Erysipelotrichia</taxon>
        <taxon>Erysipelotrichales</taxon>
        <taxon>Erysipelotrichaceae</taxon>
        <taxon>Faecalicoccus</taxon>
    </lineage>
</organism>
<name>A0A380LKE7_9FIRM</name>
<evidence type="ECO:0000313" key="3">
    <source>
        <dbReference type="EMBL" id="SUO03743.1"/>
    </source>
</evidence>
<dbReference type="Proteomes" id="UP000260721">
    <property type="component" value="Unassembled WGS sequence"/>
</dbReference>
<dbReference type="PIRSF" id="PIRSF021265">
    <property type="entry name" value="DUF956"/>
    <property type="match status" value="1"/>
</dbReference>
<dbReference type="Pfam" id="PF06115">
    <property type="entry name" value="DUF956"/>
    <property type="match status" value="1"/>
</dbReference>
<accession>A0A380LKE7</accession>
<evidence type="ECO:0000313" key="4">
    <source>
        <dbReference type="Proteomes" id="UP000255523"/>
    </source>
</evidence>
<gene>
    <name evidence="3" type="primary">manO</name>
    <name evidence="2" type="ORF">DXC78_01570</name>
    <name evidence="3" type="ORF">NCTC11087_00614</name>
    <name evidence="1" type="ORF">PND82_10800</name>
</gene>
<keyword evidence="4" id="KW-1185">Reference proteome</keyword>
<dbReference type="OrthoDB" id="1646215at2"/>
<dbReference type="Proteomes" id="UP001212981">
    <property type="component" value="Unassembled WGS sequence"/>
</dbReference>
<reference evidence="3 4" key="1">
    <citation type="submission" date="2018-06" db="EMBL/GenBank/DDBJ databases">
        <authorList>
            <consortium name="Pathogen Informatics"/>
            <person name="Doyle S."/>
        </authorList>
    </citation>
    <scope>NUCLEOTIDE SEQUENCE [LARGE SCALE GENOMIC DNA]</scope>
    <source>
        <strain evidence="3 4">NCTC11087</strain>
    </source>
</reference>
<protein>
    <submittedName>
        <fullName evidence="1">DUF956 family protein</fullName>
    </submittedName>
    <submittedName>
        <fullName evidence="3">Hypothetical cytosolic protein</fullName>
    </submittedName>
</protein>
<dbReference type="AlphaFoldDB" id="A0A380LKE7"/>
<dbReference type="RefSeq" id="WP_022789117.1">
    <property type="nucleotide sequence ID" value="NZ_CALCIP010000018.1"/>
</dbReference>
<sequence length="127" mass="14742">MVQSMNTKAELTVKGSCFMGLTSTGKIMVGDKAFEYYNDRKVEDYIQIPWEEIDYLAASVYFKRYINRFAIFTKSDGSFSFSAGKRNKELLRAIRNHMPSDKMVQSLGFFTVLKRGIHNLLHRKNRP</sequence>
<dbReference type="InterPro" id="IPR010360">
    <property type="entry name" value="DUF956"/>
</dbReference>
<proteinExistence type="predicted"/>
<reference evidence="2 5" key="2">
    <citation type="submission" date="2018-08" db="EMBL/GenBank/DDBJ databases">
        <title>A genome reference for cultivated species of the human gut microbiota.</title>
        <authorList>
            <person name="Zou Y."/>
            <person name="Xue W."/>
            <person name="Luo G."/>
        </authorList>
    </citation>
    <scope>NUCLEOTIDE SEQUENCE [LARGE SCALE GENOMIC DNA]</scope>
    <source>
        <strain evidence="2 5">TF08-11</strain>
    </source>
</reference>
<evidence type="ECO:0000313" key="1">
    <source>
        <dbReference type="EMBL" id="MDB7983299.1"/>
    </source>
</evidence>
<dbReference type="EMBL" id="JAQLXO010000028">
    <property type="protein sequence ID" value="MDB7983299.1"/>
    <property type="molecule type" value="Genomic_DNA"/>
</dbReference>
<reference evidence="1" key="3">
    <citation type="submission" date="2023-01" db="EMBL/GenBank/DDBJ databases">
        <title>Human gut microbiome strain richness.</title>
        <authorList>
            <person name="Chen-Liaw A."/>
        </authorList>
    </citation>
    <scope>NUCLEOTIDE SEQUENCE</scope>
    <source>
        <strain evidence="1">D8_m1001271B151109d0_201107</strain>
    </source>
</reference>
<dbReference type="GeneID" id="77461596"/>
<dbReference type="EMBL" id="UHFX01000003">
    <property type="protein sequence ID" value="SUO03743.1"/>
    <property type="molecule type" value="Genomic_DNA"/>
</dbReference>
<dbReference type="Proteomes" id="UP000255523">
    <property type="component" value="Unassembled WGS sequence"/>
</dbReference>
<evidence type="ECO:0000313" key="2">
    <source>
        <dbReference type="EMBL" id="RGD78118.1"/>
    </source>
</evidence>
<dbReference type="STRING" id="1123313.GCA_000420345_00223"/>